<accession>A0A9N8V7Q4</accession>
<evidence type="ECO:0000259" key="9">
    <source>
        <dbReference type="PROSITE" id="PS50067"/>
    </source>
</evidence>
<feature type="region of interest" description="Disordered" evidence="8">
    <location>
        <begin position="331"/>
        <end position="401"/>
    </location>
</feature>
<organism evidence="10 11">
    <name type="scientific">Acaulospora morrowiae</name>
    <dbReference type="NCBI Taxonomy" id="94023"/>
    <lineage>
        <taxon>Eukaryota</taxon>
        <taxon>Fungi</taxon>
        <taxon>Fungi incertae sedis</taxon>
        <taxon>Mucoromycota</taxon>
        <taxon>Glomeromycotina</taxon>
        <taxon>Glomeromycetes</taxon>
        <taxon>Diversisporales</taxon>
        <taxon>Acaulosporaceae</taxon>
        <taxon>Acaulospora</taxon>
    </lineage>
</organism>
<dbReference type="GO" id="GO:0005875">
    <property type="term" value="C:microtubule associated complex"/>
    <property type="evidence" value="ECO:0007669"/>
    <property type="project" value="TreeGrafter"/>
</dbReference>
<evidence type="ECO:0000256" key="5">
    <source>
        <dbReference type="ARBA" id="ARBA00023054"/>
    </source>
</evidence>
<dbReference type="SUPFAM" id="SSF52540">
    <property type="entry name" value="P-loop containing nucleoside triphosphate hydrolases"/>
    <property type="match status" value="1"/>
</dbReference>
<evidence type="ECO:0000256" key="6">
    <source>
        <dbReference type="PROSITE-ProRule" id="PRU00283"/>
    </source>
</evidence>
<dbReference type="SUPFAM" id="SSF57997">
    <property type="entry name" value="Tropomyosin"/>
    <property type="match status" value="1"/>
</dbReference>
<feature type="compositionally biased region" description="Low complexity" evidence="8">
    <location>
        <begin position="332"/>
        <end position="380"/>
    </location>
</feature>
<dbReference type="GO" id="GO:0005737">
    <property type="term" value="C:cytoplasm"/>
    <property type="evidence" value="ECO:0007669"/>
    <property type="project" value="UniProtKB-SubCell"/>
</dbReference>
<keyword evidence="6" id="KW-0505">Motor protein</keyword>
<comment type="subcellular location">
    <subcellularLocation>
        <location evidence="1">Cytoplasm</location>
    </subcellularLocation>
</comment>
<dbReference type="PROSITE" id="PS50067">
    <property type="entry name" value="KINESIN_MOTOR_2"/>
    <property type="match status" value="1"/>
</dbReference>
<dbReference type="GO" id="GO:0007018">
    <property type="term" value="P:microtubule-based movement"/>
    <property type="evidence" value="ECO:0007669"/>
    <property type="project" value="InterPro"/>
</dbReference>
<feature type="coiled-coil region" evidence="7">
    <location>
        <begin position="799"/>
        <end position="899"/>
    </location>
</feature>
<feature type="coiled-coil region" evidence="7">
    <location>
        <begin position="1542"/>
        <end position="1730"/>
    </location>
</feature>
<keyword evidence="11" id="KW-1185">Reference proteome</keyword>
<feature type="coiled-coil region" evidence="7">
    <location>
        <begin position="2006"/>
        <end position="2087"/>
    </location>
</feature>
<feature type="compositionally biased region" description="Basic and acidic residues" evidence="8">
    <location>
        <begin position="583"/>
        <end position="596"/>
    </location>
</feature>
<name>A0A9N8V7Q4_9GLOM</name>
<dbReference type="InterPro" id="IPR001752">
    <property type="entry name" value="Kinesin_motor_dom"/>
</dbReference>
<evidence type="ECO:0000313" key="10">
    <source>
        <dbReference type="EMBL" id="CAG8441257.1"/>
    </source>
</evidence>
<feature type="coiled-coil region" evidence="7">
    <location>
        <begin position="1756"/>
        <end position="1980"/>
    </location>
</feature>
<dbReference type="GO" id="GO:0003777">
    <property type="term" value="F:microtubule motor activity"/>
    <property type="evidence" value="ECO:0007669"/>
    <property type="project" value="InterPro"/>
</dbReference>
<reference evidence="10" key="1">
    <citation type="submission" date="2021-06" db="EMBL/GenBank/DDBJ databases">
        <authorList>
            <person name="Kallberg Y."/>
            <person name="Tangrot J."/>
            <person name="Rosling A."/>
        </authorList>
    </citation>
    <scope>NUCLEOTIDE SEQUENCE</scope>
    <source>
        <strain evidence="10">CL551</strain>
    </source>
</reference>
<evidence type="ECO:0000256" key="7">
    <source>
        <dbReference type="SAM" id="Coils"/>
    </source>
</evidence>
<evidence type="ECO:0000256" key="4">
    <source>
        <dbReference type="ARBA" id="ARBA00022840"/>
    </source>
</evidence>
<dbReference type="GO" id="GO:0007052">
    <property type="term" value="P:mitotic spindle organization"/>
    <property type="evidence" value="ECO:0007669"/>
    <property type="project" value="TreeGrafter"/>
</dbReference>
<sequence>MANTGETRPKELTVTTPSTVQVALRIKPTIILDSTITHPIASASHEPSLTGHHHPIVTPSNEVPNQVIFKTLENSKGDAGEEGNSEDKQVYTFDHVFGEECTQQELYESAIEGLIEKFLDGYNVTVLTYGKTSSGKSYTLGTIPSSISASSNDSDTSSTSCIIDHQSGIIPRSMNSLFTLIENLEKYKSNKISLKVSYVEVVNEDLIDLLDPPNYLFNGEDDKMGGMGIRNGRDSSTGHRIGEMSNNEIGMYFGHNEIPYLKPLVLIREDAKGNIHWSGLQEIGVNNAKEVMEHLTRGIESRHKNCSDVSTSIAPRSHTIFSVTMTRQKFIRSSTPTSSLTSHTASSLSRRSSTTPLSSGSRPSSRMSVSTSNSRPSSRTGNESRPTSRASSSLGIRNDESGERTTITSKLWFVELSGNEKSSSSNGDLTTSEVVRPNPGLLSLENIISILGTSKLNSSTKSTSHHDIPVHITPNRDNRIVPYRDTKLTRLLQDSFGGSAHTLMIACVSPEECDRAVTLDTLRYASLTRNIKNFPSKNVKVTSVGNARRNSLTRETAASSARRAAAGNDRRSTTPTNGHIRKKSMDVKHSENDEPGWHEVKNLQSTVIKLRAENNALKIALSAVEKPGQANGRSTPVSGRTPGRITPTLIPGRSTPTKPRSPLATFSSSKTSLSQQNQQYYAEQLEEIENHYLQLRQSYAELSLKYGQASAELALYQDNREITSAYPTSPFGVSSRDGERNFTSIAEPIIKEYEKSIAMLEDKLIITQAELDHSELMLKEHVEALEEADRIREHDLNTAASLQKYIVELETKLEKHESEVMLRETRDERPEKFISETVILLEQRLQESEEAYKDLEIKLMNAEHANNNNERIETLERLLQEKEDDYNSLEEKFKLLDCSAEKKNMMDQLEVPLSPTTRIGFSDTQPIGGTDQNNLLTVLSLESKLSEVEKAHEETVSELTVLKKKHKECLDQIKDLQSKLKENQEPIVERDSSLERKLTKMQDLYNRNLTSLADSRLKYQASIQLIQELQGQLEESKRKHSEMMEDLRSFSSTPISPITSITCYSDSPRDDTTSSQRSSVTAFSGRSSLHRKAVSMSASMDLKGSDKCDLEYSAIMEKLQFELKLFESSPKDKPTSLDAIRHELSRLETKHLETVQVLDGIREELERRDALATLQISSMTNAGSLKDDKVDTHSEGRSTPITSQADELDIVQRLRGEVNMLKEKQRKVMENIFEREKENKLKTVEVHQLQSSIGGLREQLRVAIEEKLSHAEKTNGNGETDYESHISELLSKVKELEAQLAIIQGSNHEPQDTAPEVISYNNVSEDENEKKMVELREQVEKLQVEIQAKSDTIATLLLPNNEQENQIQRLEEELREFKEAHRLAIQEKYYDSHNSPDSRRSPDIEVHENATTLGNTVKDLEIQLLRVKGQHSAPSSKRSSMVFITDPIQRTFDIIHSNLEILQQELNAEHSSIDCDKEKECVVDSKKDLVSLMQSNFEVLRSDIKRKNDLVETLKRDLVDKSLMQQKLHENEVEIEVLTQQLSVIKIQNKGTQKQIEELLEQLTEAEKNSKEAQKLLESELKNIKEEHNTLKKEYDNVRKEYDNVKSSNSSTIEELKEEIERLRAEKLEQDTMIKTYETQLELLAQGDPDVAALRKELAELKTIESRLKERVQELELQLEIADAKSKKLQSMKDELRTFKEGDVDKDIIIEQLQHQVADAKETKDAVVNEWTSMKESFQTQTKLVITLEGGLQTLMDELNLTKKNHAATLQEVEELTNFLTTIMQKHESDEKKIELLEKEVSELKGINQRDPLECREKSEVPTHEIKSQGKLLSELERQIVDLEKDKETLSRDLLERENQQKEIAAEFEEKIEKLNLQVNSLNVIIKEKEQLIESKDSLLEELNNKILPSSTLTDNTENAQSLLVKELENSLKEHETRLMEANRRLEQAKESEVQQTEKIKMMESQLQESRSQRDEEIKAFREQCTFLKNVIESAGENKTISEELKSQFIQRIEALEGMVTEKENEEQCKLQFELEEQIKTLKKNYDLLNENFTEVANKFVDAEAISEEQKERIVELEAALRDANEQKISQLDPSLDVNKRNSVLENPKFARLSAVTENLQQHHENLTSKISEVGFCASSLTDNLKNLEVEIDQLKSLDDVESVDVLKERITKLKSEKEELKQVNEALFEEKNDVDHKINSVLDQLKMASQDGSRTAAYIADLNAKLELLEGELESLRKHPRIEKKKKEVIDNDSSQSNNLDILNSQKEKYINELEGKVVDLERQLQRSCTNNLTTFSKTTRMEIQELYKIIMEMEEQRQKVEQSLEEEKKAKTNAEIALRELQNQLETLQVSTKKKKFRFLCV</sequence>
<dbReference type="PRINTS" id="PR00380">
    <property type="entry name" value="KINESINHEAVY"/>
</dbReference>
<dbReference type="Gene3D" id="3.40.850.10">
    <property type="entry name" value="Kinesin motor domain"/>
    <property type="match status" value="1"/>
</dbReference>
<evidence type="ECO:0000256" key="2">
    <source>
        <dbReference type="ARBA" id="ARBA00022490"/>
    </source>
</evidence>
<dbReference type="SMART" id="SM00129">
    <property type="entry name" value="KISc"/>
    <property type="match status" value="1"/>
</dbReference>
<keyword evidence="3 6" id="KW-0547">Nucleotide-binding</keyword>
<feature type="compositionally biased region" description="Polar residues" evidence="8">
    <location>
        <begin position="381"/>
        <end position="395"/>
    </location>
</feature>
<dbReference type="InterPro" id="IPR027417">
    <property type="entry name" value="P-loop_NTPase"/>
</dbReference>
<dbReference type="GO" id="GO:0008017">
    <property type="term" value="F:microtubule binding"/>
    <property type="evidence" value="ECO:0007669"/>
    <property type="project" value="InterPro"/>
</dbReference>
<dbReference type="GO" id="GO:0051231">
    <property type="term" value="P:spindle elongation"/>
    <property type="evidence" value="ECO:0007669"/>
    <property type="project" value="TreeGrafter"/>
</dbReference>
<gene>
    <name evidence="10" type="ORF">AMORRO_LOCUS300</name>
</gene>
<dbReference type="InterPro" id="IPR036961">
    <property type="entry name" value="Kinesin_motor_dom_sf"/>
</dbReference>
<feature type="region of interest" description="Disordered" evidence="8">
    <location>
        <begin position="551"/>
        <end position="596"/>
    </location>
</feature>
<feature type="coiled-coil region" evidence="7">
    <location>
        <begin position="2138"/>
        <end position="2240"/>
    </location>
</feature>
<dbReference type="PANTHER" id="PTHR47969:SF15">
    <property type="entry name" value="CHROMOSOME-ASSOCIATED KINESIN KIF4A-RELATED"/>
    <property type="match status" value="1"/>
</dbReference>
<dbReference type="EMBL" id="CAJVPV010000076">
    <property type="protein sequence ID" value="CAG8441257.1"/>
    <property type="molecule type" value="Genomic_DNA"/>
</dbReference>
<dbReference type="InterPro" id="IPR027640">
    <property type="entry name" value="Kinesin-like_fam"/>
</dbReference>
<protein>
    <submittedName>
        <fullName evidence="10">8063_t:CDS:1</fullName>
    </submittedName>
</protein>
<feature type="domain" description="Kinesin motor" evidence="9">
    <location>
        <begin position="19"/>
        <end position="531"/>
    </location>
</feature>
<feature type="compositionally biased region" description="Polar residues" evidence="8">
    <location>
        <begin position="654"/>
        <end position="672"/>
    </location>
</feature>
<evidence type="ECO:0000256" key="8">
    <source>
        <dbReference type="SAM" id="MobiDB-lite"/>
    </source>
</evidence>
<feature type="region of interest" description="Disordered" evidence="8">
    <location>
        <begin position="1064"/>
        <end position="1084"/>
    </location>
</feature>
<evidence type="ECO:0000313" key="11">
    <source>
        <dbReference type="Proteomes" id="UP000789342"/>
    </source>
</evidence>
<proteinExistence type="inferred from homology"/>
<keyword evidence="5 7" id="KW-0175">Coiled coil</keyword>
<feature type="coiled-coil region" evidence="7">
    <location>
        <begin position="1019"/>
        <end position="1046"/>
    </location>
</feature>
<keyword evidence="2" id="KW-0963">Cytoplasm</keyword>
<evidence type="ECO:0000256" key="1">
    <source>
        <dbReference type="ARBA" id="ARBA00004496"/>
    </source>
</evidence>
<feature type="compositionally biased region" description="Low complexity" evidence="8">
    <location>
        <begin position="557"/>
        <end position="566"/>
    </location>
</feature>
<dbReference type="Proteomes" id="UP000789342">
    <property type="component" value="Unassembled WGS sequence"/>
</dbReference>
<comment type="similarity">
    <text evidence="6">Belongs to the TRAFAC class myosin-kinesin ATPase superfamily. Kinesin family.</text>
</comment>
<feature type="binding site" evidence="6">
    <location>
        <begin position="130"/>
        <end position="137"/>
    </location>
    <ligand>
        <name>ATP</name>
        <dbReference type="ChEBI" id="CHEBI:30616"/>
    </ligand>
</feature>
<feature type="region of interest" description="Disordered" evidence="8">
    <location>
        <begin position="627"/>
        <end position="672"/>
    </location>
</feature>
<dbReference type="Pfam" id="PF00225">
    <property type="entry name" value="Kinesin"/>
    <property type="match status" value="2"/>
</dbReference>
<evidence type="ECO:0000256" key="3">
    <source>
        <dbReference type="ARBA" id="ARBA00022741"/>
    </source>
</evidence>
<dbReference type="OrthoDB" id="2425905at2759"/>
<feature type="compositionally biased region" description="Polar residues" evidence="8">
    <location>
        <begin position="1073"/>
        <end position="1084"/>
    </location>
</feature>
<keyword evidence="4 6" id="KW-0067">ATP-binding</keyword>
<feature type="coiled-coil region" evidence="7">
    <location>
        <begin position="1279"/>
        <end position="1387"/>
    </location>
</feature>
<dbReference type="GO" id="GO:0005524">
    <property type="term" value="F:ATP binding"/>
    <property type="evidence" value="ECO:0007669"/>
    <property type="project" value="UniProtKB-UniRule"/>
</dbReference>
<feature type="coiled-coil region" evidence="7">
    <location>
        <begin position="2265"/>
        <end position="2353"/>
    </location>
</feature>
<comment type="caution">
    <text evidence="10">The sequence shown here is derived from an EMBL/GenBank/DDBJ whole genome shotgun (WGS) entry which is preliminary data.</text>
</comment>
<dbReference type="PANTHER" id="PTHR47969">
    <property type="entry name" value="CHROMOSOME-ASSOCIATED KINESIN KIF4A-RELATED"/>
    <property type="match status" value="1"/>
</dbReference>